<comment type="caution">
    <text evidence="1">The sequence shown here is derived from an EMBL/GenBank/DDBJ whole genome shotgun (WGS) entry which is preliminary data.</text>
</comment>
<dbReference type="EMBL" id="JAIWYP010000008">
    <property type="protein sequence ID" value="KAH3781999.1"/>
    <property type="molecule type" value="Genomic_DNA"/>
</dbReference>
<evidence type="ECO:0000313" key="1">
    <source>
        <dbReference type="EMBL" id="KAH3781999.1"/>
    </source>
</evidence>
<dbReference type="AlphaFoldDB" id="A0A9D4IR48"/>
<gene>
    <name evidence="1" type="ORF">DPMN_159910</name>
</gene>
<organism evidence="1 2">
    <name type="scientific">Dreissena polymorpha</name>
    <name type="common">Zebra mussel</name>
    <name type="synonym">Mytilus polymorpha</name>
    <dbReference type="NCBI Taxonomy" id="45954"/>
    <lineage>
        <taxon>Eukaryota</taxon>
        <taxon>Metazoa</taxon>
        <taxon>Spiralia</taxon>
        <taxon>Lophotrochozoa</taxon>
        <taxon>Mollusca</taxon>
        <taxon>Bivalvia</taxon>
        <taxon>Autobranchia</taxon>
        <taxon>Heteroconchia</taxon>
        <taxon>Euheterodonta</taxon>
        <taxon>Imparidentia</taxon>
        <taxon>Neoheterodontei</taxon>
        <taxon>Myida</taxon>
        <taxon>Dreissenoidea</taxon>
        <taxon>Dreissenidae</taxon>
        <taxon>Dreissena</taxon>
    </lineage>
</organism>
<dbReference type="SUPFAM" id="SSF49785">
    <property type="entry name" value="Galactose-binding domain-like"/>
    <property type="match status" value="1"/>
</dbReference>
<reference evidence="1" key="2">
    <citation type="submission" date="2020-11" db="EMBL/GenBank/DDBJ databases">
        <authorList>
            <person name="McCartney M.A."/>
            <person name="Auch B."/>
            <person name="Kono T."/>
            <person name="Mallez S."/>
            <person name="Becker A."/>
            <person name="Gohl D.M."/>
            <person name="Silverstein K.A.T."/>
            <person name="Koren S."/>
            <person name="Bechman K.B."/>
            <person name="Herman A."/>
            <person name="Abrahante J.E."/>
            <person name="Garbe J."/>
        </authorList>
    </citation>
    <scope>NUCLEOTIDE SEQUENCE</scope>
    <source>
        <strain evidence="1">Duluth1</strain>
        <tissue evidence="1">Whole animal</tissue>
    </source>
</reference>
<protein>
    <submittedName>
        <fullName evidence="1">Uncharacterized protein</fullName>
    </submittedName>
</protein>
<dbReference type="Gene3D" id="2.60.120.260">
    <property type="entry name" value="Galactose-binding domain-like"/>
    <property type="match status" value="1"/>
</dbReference>
<proteinExistence type="predicted"/>
<sequence>MTAKNVNDGIVNNQGKADACGCCAALERPSWVQLKLNKTYLVEKILVYGRTDYGA</sequence>
<accession>A0A9D4IR48</accession>
<dbReference type="InterPro" id="IPR008979">
    <property type="entry name" value="Galactose-bd-like_sf"/>
</dbReference>
<keyword evidence="2" id="KW-1185">Reference proteome</keyword>
<name>A0A9D4IR48_DREPO</name>
<evidence type="ECO:0000313" key="2">
    <source>
        <dbReference type="Proteomes" id="UP000828390"/>
    </source>
</evidence>
<reference evidence="1" key="1">
    <citation type="journal article" date="2019" name="bioRxiv">
        <title>The Genome of the Zebra Mussel, Dreissena polymorpha: A Resource for Invasive Species Research.</title>
        <authorList>
            <person name="McCartney M.A."/>
            <person name="Auch B."/>
            <person name="Kono T."/>
            <person name="Mallez S."/>
            <person name="Zhang Y."/>
            <person name="Obille A."/>
            <person name="Becker A."/>
            <person name="Abrahante J.E."/>
            <person name="Garbe J."/>
            <person name="Badalamenti J.P."/>
            <person name="Herman A."/>
            <person name="Mangelson H."/>
            <person name="Liachko I."/>
            <person name="Sullivan S."/>
            <person name="Sone E.D."/>
            <person name="Koren S."/>
            <person name="Silverstein K.A.T."/>
            <person name="Beckman K.B."/>
            <person name="Gohl D.M."/>
        </authorList>
    </citation>
    <scope>NUCLEOTIDE SEQUENCE</scope>
    <source>
        <strain evidence="1">Duluth1</strain>
        <tissue evidence="1">Whole animal</tissue>
    </source>
</reference>
<dbReference type="Proteomes" id="UP000828390">
    <property type="component" value="Unassembled WGS sequence"/>
</dbReference>